<protein>
    <recommendedName>
        <fullName evidence="2">Chitin-binding type-2 domain-containing protein</fullName>
    </recommendedName>
</protein>
<dbReference type="InterPro" id="IPR036508">
    <property type="entry name" value="Chitin-bd_dom_sf"/>
</dbReference>
<evidence type="ECO:0000259" key="2">
    <source>
        <dbReference type="PROSITE" id="PS50940"/>
    </source>
</evidence>
<dbReference type="PANTHER" id="PTHR22933">
    <property type="entry name" value="FI18007P1-RELATED"/>
    <property type="match status" value="1"/>
</dbReference>
<dbReference type="AlphaFoldDB" id="A0AAE1QG06"/>
<keyword evidence="4" id="KW-1185">Reference proteome</keyword>
<dbReference type="PANTHER" id="PTHR22933:SF43">
    <property type="entry name" value="LP10131P"/>
    <property type="match status" value="1"/>
</dbReference>
<dbReference type="GO" id="GO:0008061">
    <property type="term" value="F:chitin binding"/>
    <property type="evidence" value="ECO:0007669"/>
    <property type="project" value="InterPro"/>
</dbReference>
<dbReference type="GO" id="GO:0005576">
    <property type="term" value="C:extracellular region"/>
    <property type="evidence" value="ECO:0007669"/>
    <property type="project" value="InterPro"/>
</dbReference>
<dbReference type="SUPFAM" id="SSF57625">
    <property type="entry name" value="Invertebrate chitin-binding proteins"/>
    <property type="match status" value="1"/>
</dbReference>
<dbReference type="Pfam" id="PF01607">
    <property type="entry name" value="CBM_14"/>
    <property type="match status" value="1"/>
</dbReference>
<proteinExistence type="predicted"/>
<name>A0AAE1QG06_9EUCA</name>
<dbReference type="EMBL" id="JAWZYT010000246">
    <property type="protein sequence ID" value="KAK4326085.1"/>
    <property type="molecule type" value="Genomic_DNA"/>
</dbReference>
<dbReference type="SMART" id="SM00494">
    <property type="entry name" value="ChtBD2"/>
    <property type="match status" value="1"/>
</dbReference>
<feature type="chain" id="PRO_5042185035" description="Chitin-binding type-2 domain-containing protein" evidence="1">
    <location>
        <begin position="20"/>
        <end position="214"/>
    </location>
</feature>
<evidence type="ECO:0000313" key="4">
    <source>
        <dbReference type="Proteomes" id="UP001292094"/>
    </source>
</evidence>
<dbReference type="InterPro" id="IPR052976">
    <property type="entry name" value="Scoloptoxin-like"/>
</dbReference>
<dbReference type="Proteomes" id="UP001292094">
    <property type="component" value="Unassembled WGS sequence"/>
</dbReference>
<accession>A0AAE1QG06</accession>
<organism evidence="3 4">
    <name type="scientific">Petrolisthes manimaculis</name>
    <dbReference type="NCBI Taxonomy" id="1843537"/>
    <lineage>
        <taxon>Eukaryota</taxon>
        <taxon>Metazoa</taxon>
        <taxon>Ecdysozoa</taxon>
        <taxon>Arthropoda</taxon>
        <taxon>Crustacea</taxon>
        <taxon>Multicrustacea</taxon>
        <taxon>Malacostraca</taxon>
        <taxon>Eumalacostraca</taxon>
        <taxon>Eucarida</taxon>
        <taxon>Decapoda</taxon>
        <taxon>Pleocyemata</taxon>
        <taxon>Anomura</taxon>
        <taxon>Galatheoidea</taxon>
        <taxon>Porcellanidae</taxon>
        <taxon>Petrolisthes</taxon>
    </lineage>
</organism>
<feature type="domain" description="Chitin-binding type-2" evidence="2">
    <location>
        <begin position="114"/>
        <end position="174"/>
    </location>
</feature>
<evidence type="ECO:0000313" key="3">
    <source>
        <dbReference type="EMBL" id="KAK4326085.1"/>
    </source>
</evidence>
<evidence type="ECO:0000256" key="1">
    <source>
        <dbReference type="SAM" id="SignalP"/>
    </source>
</evidence>
<reference evidence="3" key="1">
    <citation type="submission" date="2023-11" db="EMBL/GenBank/DDBJ databases">
        <title>Genome assemblies of two species of porcelain crab, Petrolisthes cinctipes and Petrolisthes manimaculis (Anomura: Porcellanidae).</title>
        <authorList>
            <person name="Angst P."/>
        </authorList>
    </citation>
    <scope>NUCLEOTIDE SEQUENCE</scope>
    <source>
        <strain evidence="3">PB745_02</strain>
        <tissue evidence="3">Gill</tissue>
    </source>
</reference>
<gene>
    <name evidence="3" type="ORF">Pmani_003340</name>
</gene>
<dbReference type="InterPro" id="IPR002557">
    <property type="entry name" value="Chitin-bd_dom"/>
</dbReference>
<feature type="signal peptide" evidence="1">
    <location>
        <begin position="1"/>
        <end position="19"/>
    </location>
</feature>
<keyword evidence="1" id="KW-0732">Signal</keyword>
<dbReference type="PROSITE" id="PS50940">
    <property type="entry name" value="CHIT_BIND_II"/>
    <property type="match status" value="1"/>
</dbReference>
<dbReference type="Gene3D" id="2.170.140.10">
    <property type="entry name" value="Chitin binding domain"/>
    <property type="match status" value="1"/>
</dbReference>
<sequence length="214" mass="22297">MVILTRQLIVAAVLGVCLAQQSYLPPTNVNGNGVNGNGNGYTNGVNGNGVNGNGNGVNGNGNGYTNGGVNGNGVNGNGGVNGFVDPIVQLSSAIGGGGVAGQDYPILASVPFTAFSCAGQIPGYYADTAPEAGCQVFHICQADGRQDSFLCPNGTVFNQQYFVCDWWYNFDCTTATQFYGLNANIGVVNAYHHTPTSLTKKRFKFRPVLQGHNC</sequence>
<comment type="caution">
    <text evidence="3">The sequence shown here is derived from an EMBL/GenBank/DDBJ whole genome shotgun (WGS) entry which is preliminary data.</text>
</comment>